<gene>
    <name evidence="2" type="ORF">CgunFtcFv8_008059</name>
</gene>
<keyword evidence="3" id="KW-1185">Reference proteome</keyword>
<evidence type="ECO:0000313" key="2">
    <source>
        <dbReference type="EMBL" id="KAK5913536.1"/>
    </source>
</evidence>
<reference evidence="2 3" key="1">
    <citation type="journal article" date="2023" name="Mol. Biol. Evol.">
        <title>Genomics of Secondarily Temperate Adaptation in the Only Non-Antarctic Icefish.</title>
        <authorList>
            <person name="Rivera-Colon A.G."/>
            <person name="Rayamajhi N."/>
            <person name="Minhas B.F."/>
            <person name="Madrigal G."/>
            <person name="Bilyk K.T."/>
            <person name="Yoon V."/>
            <person name="Hune M."/>
            <person name="Gregory S."/>
            <person name="Cheng C.H.C."/>
            <person name="Catchen J.M."/>
        </authorList>
    </citation>
    <scope>NUCLEOTIDE SEQUENCE [LARGE SCALE GENOMIC DNA]</scope>
    <source>
        <tissue evidence="2">White muscle</tissue>
    </source>
</reference>
<proteinExistence type="predicted"/>
<evidence type="ECO:0000256" key="1">
    <source>
        <dbReference type="SAM" id="MobiDB-lite"/>
    </source>
</evidence>
<sequence>MIQSESWWEDPAGKIPGCPPTLYFLRSVCGGGGSDLSTPKDRPVQSDEDEGSDMESETYENDQSPGKGQAKTLQKKKQARGRNKEEEKDNVAPRVQNKWPWIEDERTAIKKHLHG</sequence>
<comment type="caution">
    <text evidence="2">The sequence shown here is derived from an EMBL/GenBank/DDBJ whole genome shotgun (WGS) entry which is preliminary data.</text>
</comment>
<name>A0AAN8HF92_CHAGU</name>
<feature type="compositionally biased region" description="Acidic residues" evidence="1">
    <location>
        <begin position="46"/>
        <end position="60"/>
    </location>
</feature>
<feature type="region of interest" description="Disordered" evidence="1">
    <location>
        <begin position="29"/>
        <end position="99"/>
    </location>
</feature>
<evidence type="ECO:0000313" key="3">
    <source>
        <dbReference type="Proteomes" id="UP001331515"/>
    </source>
</evidence>
<protein>
    <submittedName>
        <fullName evidence="2">Uncharacterized protein</fullName>
    </submittedName>
</protein>
<dbReference type="AlphaFoldDB" id="A0AAN8HF92"/>
<feature type="compositionally biased region" description="Basic and acidic residues" evidence="1">
    <location>
        <begin position="82"/>
        <end position="91"/>
    </location>
</feature>
<accession>A0AAN8HF92</accession>
<dbReference type="Proteomes" id="UP001331515">
    <property type="component" value="Unassembled WGS sequence"/>
</dbReference>
<organism evidence="2 3">
    <name type="scientific">Champsocephalus gunnari</name>
    <name type="common">Mackerel icefish</name>
    <dbReference type="NCBI Taxonomy" id="52237"/>
    <lineage>
        <taxon>Eukaryota</taxon>
        <taxon>Metazoa</taxon>
        <taxon>Chordata</taxon>
        <taxon>Craniata</taxon>
        <taxon>Vertebrata</taxon>
        <taxon>Euteleostomi</taxon>
        <taxon>Actinopterygii</taxon>
        <taxon>Neopterygii</taxon>
        <taxon>Teleostei</taxon>
        <taxon>Neoteleostei</taxon>
        <taxon>Acanthomorphata</taxon>
        <taxon>Eupercaria</taxon>
        <taxon>Perciformes</taxon>
        <taxon>Notothenioidei</taxon>
        <taxon>Channichthyidae</taxon>
        <taxon>Champsocephalus</taxon>
    </lineage>
</organism>
<dbReference type="EMBL" id="JAURVH010001527">
    <property type="protein sequence ID" value="KAK5913536.1"/>
    <property type="molecule type" value="Genomic_DNA"/>
</dbReference>